<evidence type="ECO:0000313" key="3">
    <source>
        <dbReference type="EMBL" id="OMJ67446.1"/>
    </source>
</evidence>
<evidence type="ECO:0000256" key="1">
    <source>
        <dbReference type="SAM" id="Coils"/>
    </source>
</evidence>
<keyword evidence="1" id="KW-0175">Coiled coil</keyword>
<evidence type="ECO:0000313" key="4">
    <source>
        <dbReference type="Proteomes" id="UP000187209"/>
    </source>
</evidence>
<evidence type="ECO:0000256" key="2">
    <source>
        <dbReference type="SAM" id="MobiDB-lite"/>
    </source>
</evidence>
<dbReference type="Proteomes" id="UP000187209">
    <property type="component" value="Unassembled WGS sequence"/>
</dbReference>
<organism evidence="3 4">
    <name type="scientific">Stentor coeruleus</name>
    <dbReference type="NCBI Taxonomy" id="5963"/>
    <lineage>
        <taxon>Eukaryota</taxon>
        <taxon>Sar</taxon>
        <taxon>Alveolata</taxon>
        <taxon>Ciliophora</taxon>
        <taxon>Postciliodesmatophora</taxon>
        <taxon>Heterotrichea</taxon>
        <taxon>Heterotrichida</taxon>
        <taxon>Stentoridae</taxon>
        <taxon>Stentor</taxon>
    </lineage>
</organism>
<name>A0A1R2ASI0_9CILI</name>
<keyword evidence="4" id="KW-1185">Reference proteome</keyword>
<comment type="caution">
    <text evidence="3">The sequence shown here is derived from an EMBL/GenBank/DDBJ whole genome shotgun (WGS) entry which is preliminary data.</text>
</comment>
<gene>
    <name evidence="3" type="ORF">SteCoe_35385</name>
</gene>
<proteinExistence type="predicted"/>
<accession>A0A1R2ASI0</accession>
<feature type="compositionally biased region" description="Polar residues" evidence="2">
    <location>
        <begin position="503"/>
        <end position="516"/>
    </location>
</feature>
<protein>
    <submittedName>
        <fullName evidence="3">Uncharacterized protein</fullName>
    </submittedName>
</protein>
<feature type="coiled-coil region" evidence="1">
    <location>
        <begin position="156"/>
        <end position="289"/>
    </location>
</feature>
<dbReference type="AlphaFoldDB" id="A0A1R2ASI0"/>
<dbReference type="EMBL" id="MPUH01001496">
    <property type="protein sequence ID" value="OMJ67446.1"/>
    <property type="molecule type" value="Genomic_DNA"/>
</dbReference>
<feature type="region of interest" description="Disordered" evidence="2">
    <location>
        <begin position="493"/>
        <end position="519"/>
    </location>
</feature>
<reference evidence="3 4" key="1">
    <citation type="submission" date="2016-11" db="EMBL/GenBank/DDBJ databases">
        <title>The macronuclear genome of Stentor coeruleus: a giant cell with tiny introns.</title>
        <authorList>
            <person name="Slabodnick M."/>
            <person name="Ruby J.G."/>
            <person name="Reiff S.B."/>
            <person name="Swart E.C."/>
            <person name="Gosai S."/>
            <person name="Prabakaran S."/>
            <person name="Witkowska E."/>
            <person name="Larue G.E."/>
            <person name="Fisher S."/>
            <person name="Freeman R.M."/>
            <person name="Gunawardena J."/>
            <person name="Chu W."/>
            <person name="Stover N.A."/>
            <person name="Gregory B.D."/>
            <person name="Nowacki M."/>
            <person name="Derisi J."/>
            <person name="Roy S.W."/>
            <person name="Marshall W.F."/>
            <person name="Sood P."/>
        </authorList>
    </citation>
    <scope>NUCLEOTIDE SEQUENCE [LARGE SCALE GENOMIC DNA]</scope>
    <source>
        <strain evidence="3">WM001</strain>
    </source>
</reference>
<sequence length="539" mass="63550">MSNPPLLEENKLDEEDYDKWRVINMQYRALFKSKDDVTFEDRRLPSISAEVFEKKPAPKSVRTADNKIDQRYLTNKLLDFEKKQNEKIKKPALLIQSTEEILRQLPKGESLLEEAEIVASKKISNSDDPEELLRETVDTMHLKQVQRMESAYLEVYNNLTKDIEDLEIKNVDIEQKIRKFSFQANTENEELEEVRKHTEKVRDFEAKREEAYKENQLMEETIALLQQDIDEMASGLKEKQVRLNDEISQYKEKVNMIDTQKVESLEYECKELYRENKDLEIDIEKLEKMWKGENVDFKKIMEELDENSAVIRKELREITVSRAVIRQERENIKKRIKEVEEERVKYLKSTQQPKHKDSRYLYMYIDNLFTDASRRIRMVLEGNFDEKNTENTIKSQIEENFSPPSSLDEVNPSLKEKRDTLAYLKDKHDNAANFSEKETILEVTDLVKNYKKIENKALMQSLNSISKLSPIRKVSPARESSLSSLSKLREITDKVIKPKSRRTPSASSRGSKSSMDLTEIEERKLEHLQYLKSQGKIKK</sequence>
<feature type="coiled-coil region" evidence="1">
    <location>
        <begin position="322"/>
        <end position="349"/>
    </location>
</feature>
<dbReference type="OrthoDB" id="10601871at2759"/>